<evidence type="ECO:0000313" key="1">
    <source>
        <dbReference type="EMBL" id="CAB4875323.1"/>
    </source>
</evidence>
<organism evidence="1">
    <name type="scientific">freshwater metagenome</name>
    <dbReference type="NCBI Taxonomy" id="449393"/>
    <lineage>
        <taxon>unclassified sequences</taxon>
        <taxon>metagenomes</taxon>
        <taxon>ecological metagenomes</taxon>
    </lineage>
</organism>
<reference evidence="1" key="1">
    <citation type="submission" date="2020-05" db="EMBL/GenBank/DDBJ databases">
        <authorList>
            <person name="Chiriac C."/>
            <person name="Salcher M."/>
            <person name="Ghai R."/>
            <person name="Kavagutti S V."/>
        </authorList>
    </citation>
    <scope>NUCLEOTIDE SEQUENCE</scope>
</reference>
<protein>
    <submittedName>
        <fullName evidence="1">Unannotated protein</fullName>
    </submittedName>
</protein>
<sequence>MALQSSDSRYLDVPVVDSSGTDLNSAVLLTCPLFSETPDGCSILRLTPA</sequence>
<gene>
    <name evidence="1" type="ORF">UFOPK3423_00970</name>
</gene>
<dbReference type="EMBL" id="CAFBLQ010000098">
    <property type="protein sequence ID" value="CAB4875323.1"/>
    <property type="molecule type" value="Genomic_DNA"/>
</dbReference>
<accession>A0A6J7E6F1</accession>
<dbReference type="AlphaFoldDB" id="A0A6J7E6F1"/>
<proteinExistence type="predicted"/>
<name>A0A6J7E6F1_9ZZZZ</name>